<keyword evidence="2" id="KW-1133">Transmembrane helix</keyword>
<gene>
    <name evidence="3" type="ORF">Ato02nite_029560</name>
</gene>
<evidence type="ECO:0000256" key="2">
    <source>
        <dbReference type="SAM" id="Phobius"/>
    </source>
</evidence>
<protein>
    <submittedName>
        <fullName evidence="3">Uncharacterized protein</fullName>
    </submittedName>
</protein>
<keyword evidence="2" id="KW-0472">Membrane</keyword>
<feature type="region of interest" description="Disordered" evidence="1">
    <location>
        <begin position="1"/>
        <end position="33"/>
    </location>
</feature>
<dbReference type="AlphaFoldDB" id="A0A919T8P0"/>
<keyword evidence="4" id="KW-1185">Reference proteome</keyword>
<organism evidence="3 4">
    <name type="scientific">Paractinoplanes toevensis</name>
    <dbReference type="NCBI Taxonomy" id="571911"/>
    <lineage>
        <taxon>Bacteria</taxon>
        <taxon>Bacillati</taxon>
        <taxon>Actinomycetota</taxon>
        <taxon>Actinomycetes</taxon>
        <taxon>Micromonosporales</taxon>
        <taxon>Micromonosporaceae</taxon>
        <taxon>Paractinoplanes</taxon>
    </lineage>
</organism>
<dbReference type="RefSeq" id="WP_213007070.1">
    <property type="nucleotide sequence ID" value="NZ_BOQN01000040.1"/>
</dbReference>
<feature type="transmembrane region" description="Helical" evidence="2">
    <location>
        <begin position="87"/>
        <end position="106"/>
    </location>
</feature>
<evidence type="ECO:0000313" key="3">
    <source>
        <dbReference type="EMBL" id="GIM91163.1"/>
    </source>
</evidence>
<comment type="caution">
    <text evidence="3">The sequence shown here is derived from an EMBL/GenBank/DDBJ whole genome shotgun (WGS) entry which is preliminary data.</text>
</comment>
<name>A0A919T8P0_9ACTN</name>
<dbReference type="Proteomes" id="UP000677082">
    <property type="component" value="Unassembled WGS sequence"/>
</dbReference>
<reference evidence="3 4" key="1">
    <citation type="submission" date="2021-03" db="EMBL/GenBank/DDBJ databases">
        <title>Whole genome shotgun sequence of Actinoplanes toevensis NBRC 105298.</title>
        <authorList>
            <person name="Komaki H."/>
            <person name="Tamura T."/>
        </authorList>
    </citation>
    <scope>NUCLEOTIDE SEQUENCE [LARGE SCALE GENOMIC DNA]</scope>
    <source>
        <strain evidence="3 4">NBRC 105298</strain>
    </source>
</reference>
<evidence type="ECO:0000313" key="4">
    <source>
        <dbReference type="Proteomes" id="UP000677082"/>
    </source>
</evidence>
<feature type="transmembrane region" description="Helical" evidence="2">
    <location>
        <begin position="55"/>
        <end position="75"/>
    </location>
</feature>
<proteinExistence type="predicted"/>
<accession>A0A919T8P0</accession>
<evidence type="ECO:0000256" key="1">
    <source>
        <dbReference type="SAM" id="MobiDB-lite"/>
    </source>
</evidence>
<feature type="transmembrane region" description="Helical" evidence="2">
    <location>
        <begin position="188"/>
        <end position="209"/>
    </location>
</feature>
<feature type="transmembrane region" description="Helical" evidence="2">
    <location>
        <begin position="143"/>
        <end position="168"/>
    </location>
</feature>
<sequence length="254" mass="27344">MAGVIVDTRGLARSEQNGRGSAEPEAALPDSDRPELGGALEALSGEILKKRSLEISSTSFVTIISIILGVALALLAEKTFPFPRPLVAAQSACMLLLFVCTFYYFLSISIILRWAPSFADCAQPFIITSLEIPPTYFLGRVTGWDACLAILFVFVAAGVGSTVMWSPVSHFGGDRKAQRMLHRIFREVAVIFGTGALSLASIGLAAHFAQAGKMWWGFGSCAVVLATLGALVARMEIQLSRIHAYYGVNRPPFN</sequence>
<dbReference type="EMBL" id="BOQN01000040">
    <property type="protein sequence ID" value="GIM91163.1"/>
    <property type="molecule type" value="Genomic_DNA"/>
</dbReference>
<keyword evidence="2" id="KW-0812">Transmembrane</keyword>
<feature type="transmembrane region" description="Helical" evidence="2">
    <location>
        <begin position="215"/>
        <end position="233"/>
    </location>
</feature>